<dbReference type="InterPro" id="IPR013083">
    <property type="entry name" value="Znf_RING/FYVE/PHD"/>
</dbReference>
<keyword evidence="6 8" id="KW-0863">Zinc-finger</keyword>
<dbReference type="InterPro" id="IPR050784">
    <property type="entry name" value="IAP"/>
</dbReference>
<dbReference type="PROSITE" id="PS01282">
    <property type="entry name" value="BIR_REPEAT_1"/>
    <property type="match status" value="2"/>
</dbReference>
<evidence type="ECO:0000256" key="3">
    <source>
        <dbReference type="ARBA" id="ARBA00022490"/>
    </source>
</evidence>
<feature type="region of interest" description="Disordered" evidence="9">
    <location>
        <begin position="542"/>
        <end position="588"/>
    </location>
</feature>
<dbReference type="Gene3D" id="1.10.1170.10">
    <property type="entry name" value="Inhibitor Of Apoptosis Protein (2mihbC-IAP-1), Chain A"/>
    <property type="match status" value="3"/>
</dbReference>
<dbReference type="FunFam" id="3.30.40.10:FF:000184">
    <property type="entry name" value="Baculoviral IAP repeat containing 2"/>
    <property type="match status" value="1"/>
</dbReference>
<feature type="domain" description="RING-type" evidence="10">
    <location>
        <begin position="602"/>
        <end position="637"/>
    </location>
</feature>
<comment type="subcellular location">
    <subcellularLocation>
        <location evidence="1">Cytoplasm</location>
    </subcellularLocation>
</comment>
<proteinExistence type="inferred from homology"/>
<dbReference type="GO" id="GO:0061630">
    <property type="term" value="F:ubiquitin protein ligase activity"/>
    <property type="evidence" value="ECO:0007669"/>
    <property type="project" value="TreeGrafter"/>
</dbReference>
<dbReference type="GO" id="GO:0031398">
    <property type="term" value="P:positive regulation of protein ubiquitination"/>
    <property type="evidence" value="ECO:0007669"/>
    <property type="project" value="TreeGrafter"/>
</dbReference>
<comment type="similarity">
    <text evidence="2">Belongs to the IAP family.</text>
</comment>
<dbReference type="InterPro" id="IPR001841">
    <property type="entry name" value="Znf_RING"/>
</dbReference>
<dbReference type="CDD" id="cd14321">
    <property type="entry name" value="UBA_IAPs"/>
    <property type="match status" value="1"/>
</dbReference>
<dbReference type="GO" id="GO:0043066">
    <property type="term" value="P:negative regulation of apoptotic process"/>
    <property type="evidence" value="ECO:0007669"/>
    <property type="project" value="TreeGrafter"/>
</dbReference>
<dbReference type="Pfam" id="PF13920">
    <property type="entry name" value="zf-C3HC4_3"/>
    <property type="match status" value="1"/>
</dbReference>
<dbReference type="PANTHER" id="PTHR10044">
    <property type="entry name" value="INHIBITOR OF APOPTOSIS"/>
    <property type="match status" value="1"/>
</dbReference>
<dbReference type="Pfam" id="PF21290">
    <property type="entry name" value="UBA_BIRC2-3"/>
    <property type="match status" value="1"/>
</dbReference>
<dbReference type="Proteomes" id="UP000005408">
    <property type="component" value="Unassembled WGS sequence"/>
</dbReference>
<evidence type="ECO:0000259" key="10">
    <source>
        <dbReference type="PROSITE" id="PS50089"/>
    </source>
</evidence>
<evidence type="ECO:0000256" key="5">
    <source>
        <dbReference type="ARBA" id="ARBA00022723"/>
    </source>
</evidence>
<dbReference type="SUPFAM" id="SSF57924">
    <property type="entry name" value="Inhibitor of apoptosis (IAP) repeat"/>
    <property type="match status" value="3"/>
</dbReference>
<sequence>MDEELIYTLENFSISDSDFNIRKLCNSELNRLYTYKDWNGTVFAIRLAEEGFFYTGIEDKVRCYFCHSEKENWSPGEEVKSVHKKLNANCPLIVNQSETNNIPIYSHLLEEPLLPALQRISHLLVRPHVEQDRDLTRFAEQDNTPVISGRRRSMSHTSDSTPGSNNFPGGSRDSSIGSSGSRDSGRGRSNSQEGGSLEQPPQRFSIGLSGPQPAVASLPRSQSGGISSPQNETPPLEPAQLLGNPSFLRYEKNRLDTFREFPPTANVRPNDLARSGFIYTGVGDRVQCVFCRGILRDWDVGEKPHIEHKNKFPRCPFILGVNVGNVRMTPIQPAHRINVGGGSNNQSLGHMEALGINTDRPKHANFAVESTRLTSFNNWPQYKHQTPQQLAAAGFFYAGFGDNVKCFYCDGGLRNWEPGDDPWSEHARWFPRCSFVRTVKGDQFIQSTQERFSHLNSTPEHQVEAREVRARMELPMVRAVLETGVSRNSVMQVIERRLRETGDDYPTAEALLNAVLTLEENPGALNVFSSHDLGAMDIPPDIPPEIPPDIPLDISPPRPDPSPTRTNQRAPISGGTSSNTTVEPGSKHLEEENRLLREQKTCKICLDAEVGVVFLPCGHLCCCVMCAPAVRQCPICRAEIRGTVRTFIPFIP</sequence>
<dbReference type="Gene3D" id="1.10.8.10">
    <property type="entry name" value="DNA helicase RuvA subunit, C-terminal domain"/>
    <property type="match status" value="1"/>
</dbReference>
<dbReference type="FunFam" id="1.10.1170.10:FF:000003">
    <property type="entry name" value="E3 ubiquitin-protein ligase XIAP"/>
    <property type="match status" value="1"/>
</dbReference>
<evidence type="ECO:0000256" key="9">
    <source>
        <dbReference type="SAM" id="MobiDB-lite"/>
    </source>
</evidence>
<evidence type="ECO:0000256" key="7">
    <source>
        <dbReference type="ARBA" id="ARBA00022833"/>
    </source>
</evidence>
<evidence type="ECO:0000256" key="1">
    <source>
        <dbReference type="ARBA" id="ARBA00004496"/>
    </source>
</evidence>
<dbReference type="PROSITE" id="PS50089">
    <property type="entry name" value="ZF_RING_2"/>
    <property type="match status" value="1"/>
</dbReference>
<evidence type="ECO:0000256" key="4">
    <source>
        <dbReference type="ARBA" id="ARBA00022703"/>
    </source>
</evidence>
<dbReference type="EnsemblMetazoa" id="G19919.1">
    <property type="protein sequence ID" value="G19919.1:cds"/>
    <property type="gene ID" value="G19919"/>
</dbReference>
<dbReference type="CDD" id="cd16713">
    <property type="entry name" value="RING-HC_BIRC2_3_7"/>
    <property type="match status" value="1"/>
</dbReference>
<dbReference type="GO" id="GO:0008270">
    <property type="term" value="F:zinc ion binding"/>
    <property type="evidence" value="ECO:0007669"/>
    <property type="project" value="UniProtKB-KW"/>
</dbReference>
<feature type="compositionally biased region" description="Pro residues" evidence="9">
    <location>
        <begin position="542"/>
        <end position="562"/>
    </location>
</feature>
<reference evidence="11" key="1">
    <citation type="submission" date="2022-08" db="UniProtKB">
        <authorList>
            <consortium name="EnsemblMetazoa"/>
        </authorList>
    </citation>
    <scope>IDENTIFICATION</scope>
    <source>
        <strain evidence="11">05x7-T-G4-1.051#20</strain>
    </source>
</reference>
<dbReference type="FunFam" id="1.10.1170.10:FF:000002">
    <property type="entry name" value="Baculoviral IAP repeat containing 7"/>
    <property type="match status" value="1"/>
</dbReference>
<dbReference type="InterPro" id="IPR048875">
    <property type="entry name" value="BIRC2-3-like_UBA"/>
</dbReference>
<dbReference type="InterPro" id="IPR001370">
    <property type="entry name" value="BIR_rpt"/>
</dbReference>
<dbReference type="PANTHER" id="PTHR10044:SF139">
    <property type="entry name" value="DEATH-ASSOCIATED INHIBITOR OF APOPTOSIS 2"/>
    <property type="match status" value="1"/>
</dbReference>
<evidence type="ECO:0000256" key="2">
    <source>
        <dbReference type="ARBA" id="ARBA00006672"/>
    </source>
</evidence>
<keyword evidence="7" id="KW-0862">Zinc</keyword>
<feature type="compositionally biased region" description="Polar residues" evidence="9">
    <location>
        <begin position="564"/>
        <end position="583"/>
    </location>
</feature>
<dbReference type="GO" id="GO:0005634">
    <property type="term" value="C:nucleus"/>
    <property type="evidence" value="ECO:0007669"/>
    <property type="project" value="TreeGrafter"/>
</dbReference>
<evidence type="ECO:0000256" key="6">
    <source>
        <dbReference type="ARBA" id="ARBA00022771"/>
    </source>
</evidence>
<feature type="compositionally biased region" description="Polar residues" evidence="9">
    <location>
        <begin position="219"/>
        <end position="233"/>
    </location>
</feature>
<dbReference type="GO" id="GO:0051726">
    <property type="term" value="P:regulation of cell cycle"/>
    <property type="evidence" value="ECO:0007669"/>
    <property type="project" value="TreeGrafter"/>
</dbReference>
<evidence type="ECO:0000256" key="8">
    <source>
        <dbReference type="PROSITE-ProRule" id="PRU00175"/>
    </source>
</evidence>
<feature type="compositionally biased region" description="Polar residues" evidence="9">
    <location>
        <begin position="155"/>
        <end position="168"/>
    </location>
</feature>
<accession>A0A8W8JR60</accession>
<dbReference type="PROSITE" id="PS50143">
    <property type="entry name" value="BIR_REPEAT_2"/>
    <property type="match status" value="3"/>
</dbReference>
<feature type="compositionally biased region" description="Low complexity" evidence="9">
    <location>
        <begin position="169"/>
        <end position="182"/>
    </location>
</feature>
<keyword evidence="4" id="KW-0053">Apoptosis</keyword>
<feature type="region of interest" description="Disordered" evidence="9">
    <location>
        <begin position="135"/>
        <end position="244"/>
    </location>
</feature>
<dbReference type="GO" id="GO:0006915">
    <property type="term" value="P:apoptotic process"/>
    <property type="evidence" value="ECO:0007669"/>
    <property type="project" value="UniProtKB-KW"/>
</dbReference>
<keyword evidence="5" id="KW-0479">Metal-binding</keyword>
<dbReference type="SMART" id="SM00238">
    <property type="entry name" value="BIR"/>
    <property type="match status" value="3"/>
</dbReference>
<evidence type="ECO:0000313" key="12">
    <source>
        <dbReference type="Proteomes" id="UP000005408"/>
    </source>
</evidence>
<dbReference type="AlphaFoldDB" id="A0A8W8JR60"/>
<dbReference type="Pfam" id="PF00653">
    <property type="entry name" value="BIR"/>
    <property type="match status" value="3"/>
</dbReference>
<protein>
    <recommendedName>
        <fullName evidence="10">RING-type domain-containing protein</fullName>
    </recommendedName>
</protein>
<dbReference type="Gene3D" id="3.30.40.10">
    <property type="entry name" value="Zinc/RING finger domain, C3HC4 (zinc finger)"/>
    <property type="match status" value="1"/>
</dbReference>
<keyword evidence="12" id="KW-1185">Reference proteome</keyword>
<dbReference type="CDD" id="cd00022">
    <property type="entry name" value="BIR"/>
    <property type="match status" value="3"/>
</dbReference>
<dbReference type="SMART" id="SM00184">
    <property type="entry name" value="RING"/>
    <property type="match status" value="1"/>
</dbReference>
<dbReference type="GO" id="GO:0005737">
    <property type="term" value="C:cytoplasm"/>
    <property type="evidence" value="ECO:0007669"/>
    <property type="project" value="UniProtKB-SubCell"/>
</dbReference>
<evidence type="ECO:0000313" key="11">
    <source>
        <dbReference type="EnsemblMetazoa" id="G19919.1:cds"/>
    </source>
</evidence>
<dbReference type="GO" id="GO:0043027">
    <property type="term" value="F:cysteine-type endopeptidase inhibitor activity involved in apoptotic process"/>
    <property type="evidence" value="ECO:0007669"/>
    <property type="project" value="TreeGrafter"/>
</dbReference>
<name>A0A8W8JR60_MAGGI</name>
<keyword evidence="3" id="KW-0963">Cytoplasm</keyword>
<organism evidence="11 12">
    <name type="scientific">Magallana gigas</name>
    <name type="common">Pacific oyster</name>
    <name type="synonym">Crassostrea gigas</name>
    <dbReference type="NCBI Taxonomy" id="29159"/>
    <lineage>
        <taxon>Eukaryota</taxon>
        <taxon>Metazoa</taxon>
        <taxon>Spiralia</taxon>
        <taxon>Lophotrochozoa</taxon>
        <taxon>Mollusca</taxon>
        <taxon>Bivalvia</taxon>
        <taxon>Autobranchia</taxon>
        <taxon>Pteriomorphia</taxon>
        <taxon>Ostreida</taxon>
        <taxon>Ostreoidea</taxon>
        <taxon>Ostreidae</taxon>
        <taxon>Magallana</taxon>
    </lineage>
</organism>